<keyword evidence="3" id="KW-0731">Sigma factor</keyword>
<dbReference type="InterPro" id="IPR036388">
    <property type="entry name" value="WH-like_DNA-bd_sf"/>
</dbReference>
<dbReference type="Proteomes" id="UP000231279">
    <property type="component" value="Unassembled WGS sequence"/>
</dbReference>
<dbReference type="SUPFAM" id="SSF88659">
    <property type="entry name" value="Sigma3 and sigma4 domains of RNA polymerase sigma factors"/>
    <property type="match status" value="2"/>
</dbReference>
<evidence type="ECO:0000256" key="4">
    <source>
        <dbReference type="ARBA" id="ARBA00023125"/>
    </source>
</evidence>
<dbReference type="InterPro" id="IPR014284">
    <property type="entry name" value="RNA_pol_sigma-70_dom"/>
</dbReference>
<dbReference type="SUPFAM" id="SSF88946">
    <property type="entry name" value="Sigma2 domain of RNA polymerase sigma factors"/>
    <property type="match status" value="1"/>
</dbReference>
<sequence length="411" mass="46663">MHIAMAIFSYSKHSTKFPNISISSNYSTKSYIKVSSYISPLTYTHSSSNYTCSKVQENALIIPGQSDVRREQWCNGAAVRRKKRRRRRKSDLEFVYDEGDEVVFGDNKGGRSRVMTPKEEARCSWYLKERARIEAVRAELEADMGGHGLSTSQWAKAAGISQRKLDKILCNGRECEEIITSCYRRLVVSVASSHQGRGLSLRDLTQEGSIGLLHGATKFNPERGYKLSTYAYWWIRQAITRAIAKKSKLIRLPGSISQRVPKICEANNVLSGKLGRFPTYEEIAEAIDVNASVVRLAIERNRSPVSLDQAITTQGCMSLQDIIPGPEEITPEIMVKKDLLKPEIQMLLKPLCYREAQVLRLHYGLNGETPWSFEEIGRLFKLSRERIRQINSSALSKLRKTSQIDDLKYFI</sequence>
<comment type="caution">
    <text evidence="9">The sequence shown here is derived from an EMBL/GenBank/DDBJ whole genome shotgun (WGS) entry which is preliminary data.</text>
</comment>
<keyword evidence="2" id="KW-0805">Transcription regulation</keyword>
<evidence type="ECO:0000256" key="1">
    <source>
        <dbReference type="ARBA" id="ARBA00007788"/>
    </source>
</evidence>
<name>A0A2G9I1J0_9LAMI</name>
<feature type="domain" description="RNA polymerase sigma-70 region 4" evidence="8">
    <location>
        <begin position="353"/>
        <end position="400"/>
    </location>
</feature>
<keyword evidence="5" id="KW-0804">Transcription</keyword>
<dbReference type="Pfam" id="PF04539">
    <property type="entry name" value="Sigma70_r3"/>
    <property type="match status" value="1"/>
</dbReference>
<evidence type="ECO:0000313" key="10">
    <source>
        <dbReference type="Proteomes" id="UP000231279"/>
    </source>
</evidence>
<keyword evidence="10" id="KW-1185">Reference proteome</keyword>
<evidence type="ECO:0000259" key="7">
    <source>
        <dbReference type="Pfam" id="PF04542"/>
    </source>
</evidence>
<dbReference type="InterPro" id="IPR007624">
    <property type="entry name" value="RNA_pol_sigma70_r3"/>
</dbReference>
<evidence type="ECO:0000313" key="9">
    <source>
        <dbReference type="EMBL" id="PIN23635.1"/>
    </source>
</evidence>
<dbReference type="InterPro" id="IPR013325">
    <property type="entry name" value="RNA_pol_sigma_r2"/>
</dbReference>
<dbReference type="Pfam" id="PF04542">
    <property type="entry name" value="Sigma70_r2"/>
    <property type="match status" value="1"/>
</dbReference>
<dbReference type="InterPro" id="IPR007627">
    <property type="entry name" value="RNA_pol_sigma70_r2"/>
</dbReference>
<feature type="domain" description="RNA polymerase sigma-70 region 2" evidence="7">
    <location>
        <begin position="182"/>
        <end position="247"/>
    </location>
</feature>
<dbReference type="STRING" id="429701.A0A2G9I1J0"/>
<evidence type="ECO:0000256" key="2">
    <source>
        <dbReference type="ARBA" id="ARBA00023015"/>
    </source>
</evidence>
<dbReference type="InterPro" id="IPR000943">
    <property type="entry name" value="RNA_pol_sigma70"/>
</dbReference>
<dbReference type="EMBL" id="NKXS01000538">
    <property type="protein sequence ID" value="PIN23635.1"/>
    <property type="molecule type" value="Genomic_DNA"/>
</dbReference>
<dbReference type="Gene3D" id="1.10.10.10">
    <property type="entry name" value="Winged helix-like DNA-binding domain superfamily/Winged helix DNA-binding domain"/>
    <property type="match status" value="2"/>
</dbReference>
<accession>A0A2G9I1J0</accession>
<organism evidence="9 10">
    <name type="scientific">Handroanthus impetiginosus</name>
    <dbReference type="NCBI Taxonomy" id="429701"/>
    <lineage>
        <taxon>Eukaryota</taxon>
        <taxon>Viridiplantae</taxon>
        <taxon>Streptophyta</taxon>
        <taxon>Embryophyta</taxon>
        <taxon>Tracheophyta</taxon>
        <taxon>Spermatophyta</taxon>
        <taxon>Magnoliopsida</taxon>
        <taxon>eudicotyledons</taxon>
        <taxon>Gunneridae</taxon>
        <taxon>Pentapetalae</taxon>
        <taxon>asterids</taxon>
        <taxon>lamiids</taxon>
        <taxon>Lamiales</taxon>
        <taxon>Bignoniaceae</taxon>
        <taxon>Crescentiina</taxon>
        <taxon>Tabebuia alliance</taxon>
        <taxon>Handroanthus</taxon>
    </lineage>
</organism>
<reference evidence="10" key="1">
    <citation type="journal article" date="2018" name="Gigascience">
        <title>Genome assembly of the Pink Ipe (Handroanthus impetiginosus, Bignoniaceae), a highly valued, ecologically keystone Neotropical timber forest tree.</title>
        <authorList>
            <person name="Silva-Junior O.B."/>
            <person name="Grattapaglia D."/>
            <person name="Novaes E."/>
            <person name="Collevatti R.G."/>
        </authorList>
    </citation>
    <scope>NUCLEOTIDE SEQUENCE [LARGE SCALE GENOMIC DNA]</scope>
    <source>
        <strain evidence="10">cv. UFG-1</strain>
    </source>
</reference>
<dbReference type="Gene3D" id="1.10.601.10">
    <property type="entry name" value="RNA Polymerase Primary Sigma Factor"/>
    <property type="match status" value="1"/>
</dbReference>
<protein>
    <recommendedName>
        <fullName evidence="11">RNA polymerase sigma-70 domain-containing protein</fullName>
    </recommendedName>
</protein>
<dbReference type="PRINTS" id="PR00046">
    <property type="entry name" value="SIGMA70FCT"/>
</dbReference>
<dbReference type="GO" id="GO:0003677">
    <property type="term" value="F:DNA binding"/>
    <property type="evidence" value="ECO:0007669"/>
    <property type="project" value="UniProtKB-KW"/>
</dbReference>
<evidence type="ECO:0000256" key="5">
    <source>
        <dbReference type="ARBA" id="ARBA00023163"/>
    </source>
</evidence>
<comment type="similarity">
    <text evidence="1">Belongs to the sigma-70 factor family.</text>
</comment>
<dbReference type="NCBIfam" id="TIGR02937">
    <property type="entry name" value="sigma70-ECF"/>
    <property type="match status" value="1"/>
</dbReference>
<proteinExistence type="inferred from homology"/>
<dbReference type="Pfam" id="PF04545">
    <property type="entry name" value="Sigma70_r4"/>
    <property type="match status" value="1"/>
</dbReference>
<dbReference type="InterPro" id="IPR050239">
    <property type="entry name" value="Sigma-70_RNA_pol_init_factors"/>
</dbReference>
<dbReference type="PANTHER" id="PTHR30603:SF47">
    <property type="entry name" value="RNA POLYMERASE SIGMA FACTOR SIGD, CHLOROPLASTIC"/>
    <property type="match status" value="1"/>
</dbReference>
<dbReference type="CDD" id="cd06171">
    <property type="entry name" value="Sigma70_r4"/>
    <property type="match status" value="1"/>
</dbReference>
<gene>
    <name evidence="9" type="ORF">CDL12_03626</name>
</gene>
<evidence type="ECO:0000259" key="8">
    <source>
        <dbReference type="Pfam" id="PF04545"/>
    </source>
</evidence>
<evidence type="ECO:0008006" key="11">
    <source>
        <dbReference type="Google" id="ProtNLM"/>
    </source>
</evidence>
<evidence type="ECO:0000256" key="3">
    <source>
        <dbReference type="ARBA" id="ARBA00023082"/>
    </source>
</evidence>
<dbReference type="AlphaFoldDB" id="A0A2G9I1J0"/>
<dbReference type="InterPro" id="IPR007630">
    <property type="entry name" value="RNA_pol_sigma70_r4"/>
</dbReference>
<keyword evidence="4" id="KW-0238">DNA-binding</keyword>
<dbReference type="GO" id="GO:0016987">
    <property type="term" value="F:sigma factor activity"/>
    <property type="evidence" value="ECO:0007669"/>
    <property type="project" value="UniProtKB-KW"/>
</dbReference>
<dbReference type="InterPro" id="IPR013324">
    <property type="entry name" value="RNA_pol_sigma_r3/r4-like"/>
</dbReference>
<dbReference type="GO" id="GO:0071482">
    <property type="term" value="P:cellular response to light stimulus"/>
    <property type="evidence" value="ECO:0007669"/>
    <property type="project" value="UniProtKB-ARBA"/>
</dbReference>
<evidence type="ECO:0000259" key="6">
    <source>
        <dbReference type="Pfam" id="PF04539"/>
    </source>
</evidence>
<feature type="domain" description="RNA polymerase sigma-70 region 3" evidence="6">
    <location>
        <begin position="261"/>
        <end position="332"/>
    </location>
</feature>
<dbReference type="OrthoDB" id="206108at2759"/>
<dbReference type="GO" id="GO:0006352">
    <property type="term" value="P:DNA-templated transcription initiation"/>
    <property type="evidence" value="ECO:0007669"/>
    <property type="project" value="InterPro"/>
</dbReference>
<dbReference type="PANTHER" id="PTHR30603">
    <property type="entry name" value="RNA POLYMERASE SIGMA FACTOR RPO"/>
    <property type="match status" value="1"/>
</dbReference>